<name>A0A0F9CDL1_9ZZZZ</name>
<comment type="caution">
    <text evidence="1">The sequence shown here is derived from an EMBL/GenBank/DDBJ whole genome shotgun (WGS) entry which is preliminary data.</text>
</comment>
<gene>
    <name evidence="1" type="ORF">LCGC14_2679070</name>
</gene>
<dbReference type="AlphaFoldDB" id="A0A0F9CDL1"/>
<accession>A0A0F9CDL1</accession>
<sequence length="51" mass="5127">EGARFNLGGNNKLASISYGGGDTGGGNVITTLNYSNFNSLSATHPQDPAGL</sequence>
<feature type="non-terminal residue" evidence="1">
    <location>
        <position position="1"/>
    </location>
</feature>
<dbReference type="EMBL" id="LAZR01047185">
    <property type="protein sequence ID" value="KKK94811.1"/>
    <property type="molecule type" value="Genomic_DNA"/>
</dbReference>
<protein>
    <submittedName>
        <fullName evidence="1">Uncharacterized protein</fullName>
    </submittedName>
</protein>
<organism evidence="1">
    <name type="scientific">marine sediment metagenome</name>
    <dbReference type="NCBI Taxonomy" id="412755"/>
    <lineage>
        <taxon>unclassified sequences</taxon>
        <taxon>metagenomes</taxon>
        <taxon>ecological metagenomes</taxon>
    </lineage>
</organism>
<evidence type="ECO:0000313" key="1">
    <source>
        <dbReference type="EMBL" id="KKK94811.1"/>
    </source>
</evidence>
<proteinExistence type="predicted"/>
<reference evidence="1" key="1">
    <citation type="journal article" date="2015" name="Nature">
        <title>Complex archaea that bridge the gap between prokaryotes and eukaryotes.</title>
        <authorList>
            <person name="Spang A."/>
            <person name="Saw J.H."/>
            <person name="Jorgensen S.L."/>
            <person name="Zaremba-Niedzwiedzka K."/>
            <person name="Martijn J."/>
            <person name="Lind A.E."/>
            <person name="van Eijk R."/>
            <person name="Schleper C."/>
            <person name="Guy L."/>
            <person name="Ettema T.J."/>
        </authorList>
    </citation>
    <scope>NUCLEOTIDE SEQUENCE</scope>
</reference>